<dbReference type="InterPro" id="IPR017939">
    <property type="entry name" value="G-Glutamylcylcotransferase"/>
</dbReference>
<organism evidence="6 7">
    <name type="scientific">Zymoseptoria brevis</name>
    <dbReference type="NCBI Taxonomy" id="1047168"/>
    <lineage>
        <taxon>Eukaryota</taxon>
        <taxon>Fungi</taxon>
        <taxon>Dikarya</taxon>
        <taxon>Ascomycota</taxon>
        <taxon>Pezizomycotina</taxon>
        <taxon>Dothideomycetes</taxon>
        <taxon>Dothideomycetidae</taxon>
        <taxon>Mycosphaerellales</taxon>
        <taxon>Mycosphaerellaceae</taxon>
        <taxon>Zymoseptoria</taxon>
    </lineage>
</organism>
<dbReference type="OrthoDB" id="2924818at2759"/>
<dbReference type="InterPro" id="IPR009288">
    <property type="entry name" value="AIG2-like_dom"/>
</dbReference>
<dbReference type="GO" id="GO:0003839">
    <property type="term" value="F:gamma-glutamylcyclotransferase activity"/>
    <property type="evidence" value="ECO:0007669"/>
    <property type="project" value="UniProtKB-EC"/>
</dbReference>
<gene>
    <name evidence="6" type="ORF">TI39_contig305g00002</name>
</gene>
<evidence type="ECO:0000313" key="7">
    <source>
        <dbReference type="Proteomes" id="UP000033647"/>
    </source>
</evidence>
<dbReference type="SUPFAM" id="SSF110857">
    <property type="entry name" value="Gamma-glutamyl cyclotransferase-like"/>
    <property type="match status" value="1"/>
</dbReference>
<dbReference type="STRING" id="1047168.A0A0F4GUC0"/>
<dbReference type="Proteomes" id="UP000033647">
    <property type="component" value="Unassembled WGS sequence"/>
</dbReference>
<dbReference type="InterPro" id="IPR013024">
    <property type="entry name" value="GGCT-like"/>
</dbReference>
<proteinExistence type="predicted"/>
<feature type="active site" description="Proton acceptor" evidence="3">
    <location>
        <position position="110"/>
    </location>
</feature>
<dbReference type="Pfam" id="PF06094">
    <property type="entry name" value="GGACT"/>
    <property type="match status" value="1"/>
</dbReference>
<evidence type="ECO:0000256" key="4">
    <source>
        <dbReference type="PIRSR" id="PIRSR617939-2"/>
    </source>
</evidence>
<dbReference type="InterPro" id="IPR036568">
    <property type="entry name" value="GGCT-like_sf"/>
</dbReference>
<sequence length="213" mass="24724">MSIDINSSQSLDIKLALTAGSEMSPQAATVYFGYGSNLWQDQMRQRCPTSTYIGIARLKGYEWFIYDRGYANIKTAEDKTTEYKHDYTQEVWGLVYQLEPEDEEDLDMNEGVPIAYTKELLECELWEAKHGDKPDRGKDPKKVDMLVYINRKLTTPSKSRKEYVYRMNKGIKDALKEGVPEEYVKQVMRKFIQEVEDSSVAELARKQALKFED</sequence>
<dbReference type="PANTHER" id="PTHR12935:SF0">
    <property type="entry name" value="GAMMA-GLUTAMYLCYCLOTRANSFERASE"/>
    <property type="match status" value="1"/>
</dbReference>
<feature type="domain" description="Gamma-glutamylcyclotransferase AIG2-like" evidence="5">
    <location>
        <begin position="31"/>
        <end position="150"/>
    </location>
</feature>
<feature type="binding site" evidence="4">
    <location>
        <begin position="31"/>
        <end position="36"/>
    </location>
    <ligand>
        <name>substrate</name>
    </ligand>
</feature>
<keyword evidence="2" id="KW-0456">Lyase</keyword>
<dbReference type="AlphaFoldDB" id="A0A0F4GUC0"/>
<keyword evidence="7" id="KW-1185">Reference proteome</keyword>
<protein>
    <recommendedName>
        <fullName evidence="1">gamma-glutamylcyclotransferase</fullName>
        <ecNumber evidence="1">4.3.2.9</ecNumber>
    </recommendedName>
</protein>
<dbReference type="CDD" id="cd06661">
    <property type="entry name" value="GGCT_like"/>
    <property type="match status" value="1"/>
</dbReference>
<feature type="binding site" evidence="4">
    <location>
        <position position="163"/>
    </location>
    <ligand>
        <name>substrate</name>
    </ligand>
</feature>
<name>A0A0F4GUC0_9PEZI</name>
<evidence type="ECO:0000313" key="6">
    <source>
        <dbReference type="EMBL" id="KJY01020.1"/>
    </source>
</evidence>
<reference evidence="6 7" key="1">
    <citation type="submission" date="2015-03" db="EMBL/GenBank/DDBJ databases">
        <title>RNA-seq based gene annotation and comparative genomics of four Zymoseptoria species reveal species-specific pathogenicity related genes and transposable element activity.</title>
        <authorList>
            <person name="Grandaubert J."/>
            <person name="Bhattacharyya A."/>
            <person name="Stukenbrock E.H."/>
        </authorList>
    </citation>
    <scope>NUCLEOTIDE SEQUENCE [LARGE SCALE GENOMIC DNA]</scope>
    <source>
        <strain evidence="6 7">Zb18110</strain>
    </source>
</reference>
<dbReference type="EMBL" id="LAFY01000297">
    <property type="protein sequence ID" value="KJY01020.1"/>
    <property type="molecule type" value="Genomic_DNA"/>
</dbReference>
<comment type="caution">
    <text evidence="6">The sequence shown here is derived from an EMBL/GenBank/DDBJ whole genome shotgun (WGS) entry which is preliminary data.</text>
</comment>
<evidence type="ECO:0000256" key="1">
    <source>
        <dbReference type="ARBA" id="ARBA00012346"/>
    </source>
</evidence>
<dbReference type="Gene3D" id="3.10.490.10">
    <property type="entry name" value="Gamma-glutamyl cyclotransferase-like"/>
    <property type="match status" value="1"/>
</dbReference>
<evidence type="ECO:0000259" key="5">
    <source>
        <dbReference type="Pfam" id="PF06094"/>
    </source>
</evidence>
<accession>A0A0F4GUC0</accession>
<dbReference type="PANTHER" id="PTHR12935">
    <property type="entry name" value="GAMMA-GLUTAMYLCYCLOTRANSFERASE"/>
    <property type="match status" value="1"/>
</dbReference>
<evidence type="ECO:0000256" key="2">
    <source>
        <dbReference type="ARBA" id="ARBA00023239"/>
    </source>
</evidence>
<evidence type="ECO:0000256" key="3">
    <source>
        <dbReference type="PIRSR" id="PIRSR617939-1"/>
    </source>
</evidence>
<dbReference type="EC" id="4.3.2.9" evidence="1"/>